<dbReference type="EMBL" id="CP060637">
    <property type="protein sequence ID" value="QNM15633.1"/>
    <property type="molecule type" value="Genomic_DNA"/>
</dbReference>
<feature type="modified residue" description="N6-(pyridoxal phosphate)lysine" evidence="2 3">
    <location>
        <position position="36"/>
    </location>
</feature>
<accession>A0A7G9GXV1</accession>
<protein>
    <recommendedName>
        <fullName evidence="2">Pyridoxal phosphate homeostasis protein</fullName>
        <shortName evidence="2">PLP homeostasis protein</shortName>
    </recommendedName>
</protein>
<feature type="domain" description="Alanine racemase N-terminal" evidence="5">
    <location>
        <begin position="6"/>
        <end position="228"/>
    </location>
</feature>
<keyword evidence="1 2" id="KW-0663">Pyridoxal phosphate</keyword>
<dbReference type="InterPro" id="IPR001608">
    <property type="entry name" value="Ala_racemase_N"/>
</dbReference>
<gene>
    <name evidence="6" type="ORF">H9Q81_01980</name>
</gene>
<dbReference type="HAMAP" id="MF_02087">
    <property type="entry name" value="PLP_homeostasis"/>
    <property type="match status" value="1"/>
</dbReference>
<keyword evidence="7" id="KW-1185">Reference proteome</keyword>
<dbReference type="Pfam" id="PF01168">
    <property type="entry name" value="Ala_racemase_N"/>
    <property type="match status" value="1"/>
</dbReference>
<evidence type="ECO:0000256" key="4">
    <source>
        <dbReference type="RuleBase" id="RU004514"/>
    </source>
</evidence>
<dbReference type="Proteomes" id="UP000515913">
    <property type="component" value="Chromosome"/>
</dbReference>
<dbReference type="CDD" id="cd00635">
    <property type="entry name" value="PLPDE_III_YBL036c_like"/>
    <property type="match status" value="1"/>
</dbReference>
<comment type="similarity">
    <text evidence="2 4">Belongs to the pyridoxal phosphate-binding protein YggS/PROSC family.</text>
</comment>
<evidence type="ECO:0000256" key="1">
    <source>
        <dbReference type="ARBA" id="ARBA00022898"/>
    </source>
</evidence>
<dbReference type="PANTHER" id="PTHR10146:SF14">
    <property type="entry name" value="PYRIDOXAL PHOSPHATE HOMEOSTASIS PROTEIN"/>
    <property type="match status" value="1"/>
</dbReference>
<evidence type="ECO:0000256" key="3">
    <source>
        <dbReference type="PIRSR" id="PIRSR004848-1"/>
    </source>
</evidence>
<evidence type="ECO:0000256" key="2">
    <source>
        <dbReference type="HAMAP-Rule" id="MF_02087"/>
    </source>
</evidence>
<dbReference type="GO" id="GO:0030170">
    <property type="term" value="F:pyridoxal phosphate binding"/>
    <property type="evidence" value="ECO:0007669"/>
    <property type="project" value="UniProtKB-UniRule"/>
</dbReference>
<dbReference type="PIRSF" id="PIRSF004848">
    <property type="entry name" value="YBL036c_PLPDEIII"/>
    <property type="match status" value="1"/>
</dbReference>
<dbReference type="NCBIfam" id="TIGR00044">
    <property type="entry name" value="YggS family pyridoxal phosphate-dependent enzyme"/>
    <property type="match status" value="1"/>
</dbReference>
<dbReference type="InterPro" id="IPR029066">
    <property type="entry name" value="PLP-binding_barrel"/>
</dbReference>
<dbReference type="SUPFAM" id="SSF51419">
    <property type="entry name" value="PLP-binding barrel"/>
    <property type="match status" value="1"/>
</dbReference>
<comment type="cofactor">
    <cofactor evidence="3">
        <name>pyridoxal 5'-phosphate</name>
        <dbReference type="ChEBI" id="CHEBI:597326"/>
    </cofactor>
</comment>
<dbReference type="KEGG" id="fho:H9Q81_01980"/>
<reference evidence="6 7" key="1">
    <citation type="submission" date="2020-08" db="EMBL/GenBank/DDBJ databases">
        <authorList>
            <person name="Liu C."/>
            <person name="Sun Q."/>
        </authorList>
    </citation>
    <scope>NUCLEOTIDE SEQUENCE [LARGE SCALE GENOMIC DNA]</scope>
    <source>
        <strain evidence="6 7">NSJ-57</strain>
    </source>
</reference>
<dbReference type="InterPro" id="IPR011078">
    <property type="entry name" value="PyrdxlP_homeostasis"/>
</dbReference>
<proteinExistence type="inferred from homology"/>
<dbReference type="AlphaFoldDB" id="A0A7G9GXV1"/>
<sequence>MDLIEENIAHNISEIKNDIKNHSIYPDKVKLIAVTKYVGLDTMKEVLKTGTNVFGENRAQLIKDKHDSFIADGINNIEWHFIGNLQKNKVKYIADFITMIHSVNKLSLAQEIDKRAAQNNRTIDVLLEINVAGEESKEGYQYDELLKDIPQLLELKNINIIGLMTMAPNSSDETLVRDVFIKLRAIKEDFNKKYFHGKLTELSMGMTNDYKIALEEGATIIRVGRKIYN</sequence>
<name>A0A7G9GXV1_9FUSO</name>
<evidence type="ECO:0000313" key="7">
    <source>
        <dbReference type="Proteomes" id="UP000515913"/>
    </source>
</evidence>
<evidence type="ECO:0000313" key="6">
    <source>
        <dbReference type="EMBL" id="QNM15633.1"/>
    </source>
</evidence>
<organism evidence="6 7">
    <name type="scientific">Fusobacterium hominis</name>
    <dbReference type="NCBI Taxonomy" id="2764326"/>
    <lineage>
        <taxon>Bacteria</taxon>
        <taxon>Fusobacteriati</taxon>
        <taxon>Fusobacteriota</taxon>
        <taxon>Fusobacteriia</taxon>
        <taxon>Fusobacteriales</taxon>
        <taxon>Fusobacteriaceae</taxon>
        <taxon>Fusobacterium</taxon>
    </lineage>
</organism>
<comment type="function">
    <text evidence="2">Pyridoxal 5'-phosphate (PLP)-binding protein, which is involved in PLP homeostasis.</text>
</comment>
<dbReference type="Gene3D" id="3.20.20.10">
    <property type="entry name" value="Alanine racemase"/>
    <property type="match status" value="1"/>
</dbReference>
<dbReference type="PANTHER" id="PTHR10146">
    <property type="entry name" value="PROLINE SYNTHETASE CO-TRANSCRIBED BACTERIAL HOMOLOG PROTEIN"/>
    <property type="match status" value="1"/>
</dbReference>
<dbReference type="RefSeq" id="WP_187423035.1">
    <property type="nucleotide sequence ID" value="NZ_CP060637.1"/>
</dbReference>
<evidence type="ECO:0000259" key="5">
    <source>
        <dbReference type="Pfam" id="PF01168"/>
    </source>
</evidence>
<dbReference type="PROSITE" id="PS01211">
    <property type="entry name" value="UPF0001"/>
    <property type="match status" value="1"/>
</dbReference>